<dbReference type="SUPFAM" id="SSF52279">
    <property type="entry name" value="Beta-D-glucan exohydrolase, C-terminal domain"/>
    <property type="match status" value="1"/>
</dbReference>
<protein>
    <recommendedName>
        <fullName evidence="3">beta-N-acetylhexosaminidase</fullName>
        <ecNumber evidence="3">3.2.1.52</ecNumber>
    </recommendedName>
</protein>
<dbReference type="PANTHER" id="PTHR30480">
    <property type="entry name" value="BETA-HEXOSAMINIDASE-RELATED"/>
    <property type="match status" value="1"/>
</dbReference>
<comment type="catalytic activity">
    <reaction evidence="1">
        <text>Hydrolysis of terminal non-reducing N-acetyl-D-hexosamine residues in N-acetyl-beta-D-hexosaminides.</text>
        <dbReference type="EC" id="3.2.1.52"/>
    </reaction>
</comment>
<evidence type="ECO:0000256" key="3">
    <source>
        <dbReference type="ARBA" id="ARBA00012663"/>
    </source>
</evidence>
<evidence type="ECO:0000259" key="6">
    <source>
        <dbReference type="Pfam" id="PF00933"/>
    </source>
</evidence>
<dbReference type="Pfam" id="PF01915">
    <property type="entry name" value="Glyco_hydro_3_C"/>
    <property type="match status" value="1"/>
</dbReference>
<dbReference type="SUPFAM" id="SSF51445">
    <property type="entry name" value="(Trans)glycosidases"/>
    <property type="match status" value="1"/>
</dbReference>
<dbReference type="PANTHER" id="PTHR30480:SF13">
    <property type="entry name" value="BETA-HEXOSAMINIDASE"/>
    <property type="match status" value="1"/>
</dbReference>
<dbReference type="GO" id="GO:0009254">
    <property type="term" value="P:peptidoglycan turnover"/>
    <property type="evidence" value="ECO:0007669"/>
    <property type="project" value="TreeGrafter"/>
</dbReference>
<dbReference type="GO" id="GO:0005975">
    <property type="term" value="P:carbohydrate metabolic process"/>
    <property type="evidence" value="ECO:0007669"/>
    <property type="project" value="InterPro"/>
</dbReference>
<evidence type="ECO:0000256" key="1">
    <source>
        <dbReference type="ARBA" id="ARBA00001231"/>
    </source>
</evidence>
<dbReference type="Proteomes" id="UP000323426">
    <property type="component" value="Unassembled WGS sequence"/>
</dbReference>
<reference evidence="8 9" key="1">
    <citation type="submission" date="2019-09" db="EMBL/GenBank/DDBJ databases">
        <title>Genome sequence and assembly of Adhaeribacter sp.</title>
        <authorList>
            <person name="Chhetri G."/>
        </authorList>
    </citation>
    <scope>NUCLEOTIDE SEQUENCE [LARGE SCALE GENOMIC DNA]</scope>
    <source>
        <strain evidence="8 9">DK36</strain>
    </source>
</reference>
<dbReference type="InterPro" id="IPR017853">
    <property type="entry name" value="GH"/>
</dbReference>
<dbReference type="Pfam" id="PF00933">
    <property type="entry name" value="Glyco_hydro_3"/>
    <property type="match status" value="1"/>
</dbReference>
<dbReference type="InterPro" id="IPR036962">
    <property type="entry name" value="Glyco_hydro_3_N_sf"/>
</dbReference>
<accession>A0A5M6DG01</accession>
<dbReference type="InterPro" id="IPR050226">
    <property type="entry name" value="NagZ_Beta-hexosaminidase"/>
</dbReference>
<dbReference type="AlphaFoldDB" id="A0A5M6DG01"/>
<keyword evidence="4 8" id="KW-0378">Hydrolase</keyword>
<dbReference type="Gene3D" id="3.40.50.1700">
    <property type="entry name" value="Glycoside hydrolase family 3 C-terminal domain"/>
    <property type="match status" value="1"/>
</dbReference>
<keyword evidence="5" id="KW-0326">Glycosidase</keyword>
<feature type="domain" description="Glycoside hydrolase family 3 N-terminal" evidence="6">
    <location>
        <begin position="81"/>
        <end position="395"/>
    </location>
</feature>
<dbReference type="GO" id="GO:0004563">
    <property type="term" value="F:beta-N-acetylhexosaminidase activity"/>
    <property type="evidence" value="ECO:0007669"/>
    <property type="project" value="UniProtKB-EC"/>
</dbReference>
<name>A0A5M6DG01_9BACT</name>
<feature type="domain" description="Glycoside hydrolase family 3 C-terminal" evidence="7">
    <location>
        <begin position="434"/>
        <end position="597"/>
    </location>
</feature>
<evidence type="ECO:0000256" key="5">
    <source>
        <dbReference type="ARBA" id="ARBA00023295"/>
    </source>
</evidence>
<dbReference type="PROSITE" id="PS51257">
    <property type="entry name" value="PROKAR_LIPOPROTEIN"/>
    <property type="match status" value="1"/>
</dbReference>
<gene>
    <name evidence="8" type="ORF">F0145_11190</name>
</gene>
<dbReference type="PRINTS" id="PR00133">
    <property type="entry name" value="GLHYDRLASE3"/>
</dbReference>
<dbReference type="Gene3D" id="3.20.20.300">
    <property type="entry name" value="Glycoside hydrolase, family 3, N-terminal domain"/>
    <property type="match status" value="1"/>
</dbReference>
<dbReference type="InterPro" id="IPR001764">
    <property type="entry name" value="Glyco_hydro_3_N"/>
</dbReference>
<dbReference type="InterPro" id="IPR036881">
    <property type="entry name" value="Glyco_hydro_3_C_sf"/>
</dbReference>
<evidence type="ECO:0000256" key="4">
    <source>
        <dbReference type="ARBA" id="ARBA00022801"/>
    </source>
</evidence>
<dbReference type="EC" id="3.2.1.52" evidence="3"/>
<evidence type="ECO:0000313" key="8">
    <source>
        <dbReference type="EMBL" id="KAA5546448.1"/>
    </source>
</evidence>
<organism evidence="8 9">
    <name type="scientific">Adhaeribacter rhizoryzae</name>
    <dbReference type="NCBI Taxonomy" id="2607907"/>
    <lineage>
        <taxon>Bacteria</taxon>
        <taxon>Pseudomonadati</taxon>
        <taxon>Bacteroidota</taxon>
        <taxon>Cytophagia</taxon>
        <taxon>Cytophagales</taxon>
        <taxon>Hymenobacteraceae</taxon>
        <taxon>Adhaeribacter</taxon>
    </lineage>
</organism>
<dbReference type="InterPro" id="IPR002772">
    <property type="entry name" value="Glyco_hydro_3_C"/>
</dbReference>
<dbReference type="EMBL" id="VWSF01000007">
    <property type="protein sequence ID" value="KAA5546448.1"/>
    <property type="molecule type" value="Genomic_DNA"/>
</dbReference>
<evidence type="ECO:0000256" key="2">
    <source>
        <dbReference type="ARBA" id="ARBA00005336"/>
    </source>
</evidence>
<evidence type="ECO:0000259" key="7">
    <source>
        <dbReference type="Pfam" id="PF01915"/>
    </source>
</evidence>
<proteinExistence type="inferred from homology"/>
<keyword evidence="9" id="KW-1185">Reference proteome</keyword>
<sequence length="605" mass="68192">MLKVYTGCFLNKIPFRVLLLISFWGILASCERHRAPHKIVVFKAPVVLPEDTIKYPNALITTLNRRNDWVDSVFRTLTPAQRIAQLMIVEAFPNNGKKNEEDVLNLIKRYRVGGIIFFQGGPVRQAKLTNKFQAASKVPLLISMDAESGVGMRMDSAMQYPLPMLLGAINNDSLIYRMGTEIAYEFKRLGMHLNFAPVVDINNNPNNPVISYRSFGENKKDVTSKSLAYMLGMQEHGIIATAKHFPGHGDTDVDSHLDLPVINYGRERLDTLELYPFRELIRSGVGGIMVAHMHLPQLDSSVQNIPTTLSRPVVTHLLKRELDFSGLIITDAMVMKGVTKYFKSGEAEVMALVAGNDILERLVSVPVAIKAIQEAIREGKISQAEIDRRCKKVLAAKYWVGLNRYKPVPLPNIYQDLHTSRAHETNRRLAEGAITMLHNKRNILPLEKPKRKKQKIAVLAVGAARPTFFQRKLAERTPIEAFWLPRRSTKKNRDILTKKLNKHSRVIIAIYGPSIRPSNHLGLSKEERDLVDKLIRDKQVIVTLFDNAYTLNQFSDMARTNGLIVGYQQLPAVQEAAAKLIFGEIKPNGKLPVTVNSHFRYGDGL</sequence>
<comment type="similarity">
    <text evidence="2">Belongs to the glycosyl hydrolase 3 family.</text>
</comment>
<evidence type="ECO:0000313" key="9">
    <source>
        <dbReference type="Proteomes" id="UP000323426"/>
    </source>
</evidence>
<comment type="caution">
    <text evidence="8">The sequence shown here is derived from an EMBL/GenBank/DDBJ whole genome shotgun (WGS) entry which is preliminary data.</text>
</comment>